<keyword evidence="2" id="KW-1185">Reference proteome</keyword>
<evidence type="ECO:0000313" key="2">
    <source>
        <dbReference type="Proteomes" id="UP000887575"/>
    </source>
</evidence>
<accession>A0AAF3JBR4</accession>
<protein>
    <submittedName>
        <fullName evidence="3">Uncharacterized protein</fullName>
    </submittedName>
</protein>
<keyword evidence="1" id="KW-0732">Signal</keyword>
<name>A0AAF3JBR4_9BILA</name>
<feature type="chain" id="PRO_5041952817" evidence="1">
    <location>
        <begin position="18"/>
        <end position="73"/>
    </location>
</feature>
<organism evidence="2 3">
    <name type="scientific">Mesorhabditis belari</name>
    <dbReference type="NCBI Taxonomy" id="2138241"/>
    <lineage>
        <taxon>Eukaryota</taxon>
        <taxon>Metazoa</taxon>
        <taxon>Ecdysozoa</taxon>
        <taxon>Nematoda</taxon>
        <taxon>Chromadorea</taxon>
        <taxon>Rhabditida</taxon>
        <taxon>Rhabditina</taxon>
        <taxon>Rhabditomorpha</taxon>
        <taxon>Rhabditoidea</taxon>
        <taxon>Rhabditidae</taxon>
        <taxon>Mesorhabditinae</taxon>
        <taxon>Mesorhabditis</taxon>
    </lineage>
</organism>
<evidence type="ECO:0000313" key="3">
    <source>
        <dbReference type="WBParaSite" id="MBELARI_LOCUS902"/>
    </source>
</evidence>
<dbReference type="Proteomes" id="UP000887575">
    <property type="component" value="Unassembled WGS sequence"/>
</dbReference>
<dbReference type="AlphaFoldDB" id="A0AAF3JBR4"/>
<sequence length="73" mass="8913">MFWKALILWFLLFEIFGTEIHDLKKFPDSLEVPERCRKSKKKIQDDPKRKCGKAFLKAYDFDTFIRQRNQMNL</sequence>
<reference evidence="3" key="1">
    <citation type="submission" date="2024-02" db="UniProtKB">
        <authorList>
            <consortium name="WormBaseParasite"/>
        </authorList>
    </citation>
    <scope>IDENTIFICATION</scope>
</reference>
<feature type="signal peptide" evidence="1">
    <location>
        <begin position="1"/>
        <end position="17"/>
    </location>
</feature>
<evidence type="ECO:0000256" key="1">
    <source>
        <dbReference type="SAM" id="SignalP"/>
    </source>
</evidence>
<dbReference type="WBParaSite" id="MBELARI_LOCUS902">
    <property type="protein sequence ID" value="MBELARI_LOCUS902"/>
    <property type="gene ID" value="MBELARI_LOCUS902"/>
</dbReference>
<proteinExistence type="predicted"/>